<evidence type="ECO:0000256" key="6">
    <source>
        <dbReference type="SAM" id="Phobius"/>
    </source>
</evidence>
<comment type="caution">
    <text evidence="7">The sequence shown here is derived from an EMBL/GenBank/DDBJ whole genome shotgun (WGS) entry which is preliminary data.</text>
</comment>
<name>A0ABV0SA87_9TELE</name>
<evidence type="ECO:0000313" key="7">
    <source>
        <dbReference type="EMBL" id="MEQ2217480.1"/>
    </source>
</evidence>
<organism evidence="7 8">
    <name type="scientific">Xenoophorus captivus</name>
    <dbReference type="NCBI Taxonomy" id="1517983"/>
    <lineage>
        <taxon>Eukaryota</taxon>
        <taxon>Metazoa</taxon>
        <taxon>Chordata</taxon>
        <taxon>Craniata</taxon>
        <taxon>Vertebrata</taxon>
        <taxon>Euteleostomi</taxon>
        <taxon>Actinopterygii</taxon>
        <taxon>Neopterygii</taxon>
        <taxon>Teleostei</taxon>
        <taxon>Neoteleostei</taxon>
        <taxon>Acanthomorphata</taxon>
        <taxon>Ovalentaria</taxon>
        <taxon>Atherinomorphae</taxon>
        <taxon>Cyprinodontiformes</taxon>
        <taxon>Goodeidae</taxon>
        <taxon>Xenoophorus</taxon>
    </lineage>
</organism>
<gene>
    <name evidence="7" type="ORF">XENOCAPTIV_011825</name>
</gene>
<evidence type="ECO:0000256" key="1">
    <source>
        <dbReference type="ARBA" id="ARBA00004141"/>
    </source>
</evidence>
<dbReference type="Proteomes" id="UP001434883">
    <property type="component" value="Unassembled WGS sequence"/>
</dbReference>
<keyword evidence="3 6" id="KW-0812">Transmembrane</keyword>
<comment type="subcellular location">
    <subcellularLocation>
        <location evidence="1">Membrane</location>
        <topology evidence="1">Multi-pass membrane protein</topology>
    </subcellularLocation>
</comment>
<dbReference type="InterPro" id="IPR020977">
    <property type="entry name" value="Beta-casein-like"/>
</dbReference>
<dbReference type="Pfam" id="PF12304">
    <property type="entry name" value="BCLP"/>
    <property type="match status" value="1"/>
</dbReference>
<feature type="non-terminal residue" evidence="7">
    <location>
        <position position="1"/>
    </location>
</feature>
<reference evidence="7 8" key="1">
    <citation type="submission" date="2021-06" db="EMBL/GenBank/DDBJ databases">
        <authorList>
            <person name="Palmer J.M."/>
        </authorList>
    </citation>
    <scope>NUCLEOTIDE SEQUENCE [LARGE SCALE GENOMIC DNA]</scope>
    <source>
        <strain evidence="7 8">XC_2019</strain>
        <tissue evidence="7">Muscle</tissue>
    </source>
</reference>
<evidence type="ECO:0000313" key="8">
    <source>
        <dbReference type="Proteomes" id="UP001434883"/>
    </source>
</evidence>
<evidence type="ECO:0000256" key="4">
    <source>
        <dbReference type="ARBA" id="ARBA00022989"/>
    </source>
</evidence>
<feature type="transmembrane region" description="Helical" evidence="6">
    <location>
        <begin position="6"/>
        <end position="31"/>
    </location>
</feature>
<comment type="similarity">
    <text evidence="2">Belongs to the TMEM54 family.</text>
</comment>
<keyword evidence="5 6" id="KW-0472">Membrane</keyword>
<keyword evidence="4 6" id="KW-1133">Transmembrane helix</keyword>
<sequence length="83" mass="8936">DTTLALWIPCALLSAAEAGLSVWCFIVGLALRGLAPCGNSYIKEQVGFFVHSDGCARGLKLWCVTESLSDSQSYKQVGFYSNT</sequence>
<accession>A0ABV0SA87</accession>
<proteinExistence type="inferred from homology"/>
<evidence type="ECO:0000256" key="5">
    <source>
        <dbReference type="ARBA" id="ARBA00023136"/>
    </source>
</evidence>
<protein>
    <submittedName>
        <fullName evidence="7">Uncharacterized protein</fullName>
    </submittedName>
</protein>
<dbReference type="EMBL" id="JAHRIN010075871">
    <property type="protein sequence ID" value="MEQ2217480.1"/>
    <property type="molecule type" value="Genomic_DNA"/>
</dbReference>
<evidence type="ECO:0000256" key="2">
    <source>
        <dbReference type="ARBA" id="ARBA00011030"/>
    </source>
</evidence>
<evidence type="ECO:0000256" key="3">
    <source>
        <dbReference type="ARBA" id="ARBA00022692"/>
    </source>
</evidence>
<keyword evidence="8" id="KW-1185">Reference proteome</keyword>